<keyword evidence="1" id="KW-1133">Transmembrane helix</keyword>
<keyword evidence="1" id="KW-0472">Membrane</keyword>
<name>A0A9D2H481_9MICO</name>
<feature type="transmembrane region" description="Helical" evidence="1">
    <location>
        <begin position="12"/>
        <end position="34"/>
    </location>
</feature>
<evidence type="ECO:0000313" key="3">
    <source>
        <dbReference type="Proteomes" id="UP000824220"/>
    </source>
</evidence>
<evidence type="ECO:0000313" key="2">
    <source>
        <dbReference type="EMBL" id="HJA03431.1"/>
    </source>
</evidence>
<keyword evidence="1" id="KW-0812">Transmembrane</keyword>
<dbReference type="EMBL" id="DXAM01000017">
    <property type="protein sequence ID" value="HJA03431.1"/>
    <property type="molecule type" value="Genomic_DNA"/>
</dbReference>
<comment type="caution">
    <text evidence="2">The sequence shown here is derived from an EMBL/GenBank/DDBJ whole genome shotgun (WGS) entry which is preliminary data.</text>
</comment>
<protein>
    <submittedName>
        <fullName evidence="2">Uncharacterized protein</fullName>
    </submittedName>
</protein>
<proteinExistence type="predicted"/>
<evidence type="ECO:0000256" key="1">
    <source>
        <dbReference type="SAM" id="Phobius"/>
    </source>
</evidence>
<dbReference type="AlphaFoldDB" id="A0A9D2H481"/>
<organism evidence="2 3">
    <name type="scientific">Candidatus Microbacterium stercoravium</name>
    <dbReference type="NCBI Taxonomy" id="2838697"/>
    <lineage>
        <taxon>Bacteria</taxon>
        <taxon>Bacillati</taxon>
        <taxon>Actinomycetota</taxon>
        <taxon>Actinomycetes</taxon>
        <taxon>Micrococcales</taxon>
        <taxon>Microbacteriaceae</taxon>
        <taxon>Microbacterium</taxon>
    </lineage>
</organism>
<reference evidence="2" key="1">
    <citation type="journal article" date="2021" name="PeerJ">
        <title>Extensive microbial diversity within the chicken gut microbiome revealed by metagenomics and culture.</title>
        <authorList>
            <person name="Gilroy R."/>
            <person name="Ravi A."/>
            <person name="Getino M."/>
            <person name="Pursley I."/>
            <person name="Horton D.L."/>
            <person name="Alikhan N.F."/>
            <person name="Baker D."/>
            <person name="Gharbi K."/>
            <person name="Hall N."/>
            <person name="Watson M."/>
            <person name="Adriaenssens E.M."/>
            <person name="Foster-Nyarko E."/>
            <person name="Jarju S."/>
            <person name="Secka A."/>
            <person name="Antonio M."/>
            <person name="Oren A."/>
            <person name="Chaudhuri R.R."/>
            <person name="La Ragione R."/>
            <person name="Hildebrand F."/>
            <person name="Pallen M.J."/>
        </authorList>
    </citation>
    <scope>NUCLEOTIDE SEQUENCE</scope>
    <source>
        <strain evidence="2">ChiHjej8B7-3636</strain>
    </source>
</reference>
<dbReference type="Proteomes" id="UP000824220">
    <property type="component" value="Unassembled WGS sequence"/>
</dbReference>
<reference evidence="2" key="2">
    <citation type="submission" date="2021-04" db="EMBL/GenBank/DDBJ databases">
        <authorList>
            <person name="Gilroy R."/>
        </authorList>
    </citation>
    <scope>NUCLEOTIDE SEQUENCE</scope>
    <source>
        <strain evidence="2">ChiHjej8B7-3636</strain>
    </source>
</reference>
<gene>
    <name evidence="2" type="ORF">H9800_01025</name>
</gene>
<sequence>MSIDVIEIGLAAMRVLGLGLLFGAGLPALFALGMKLHAVGVGSDEDGAVVRRNPFAIAGAYALYAVVVASVVVGVLFVTRHTLQHYFGLTLFGV</sequence>
<feature type="transmembrane region" description="Helical" evidence="1">
    <location>
        <begin position="54"/>
        <end position="78"/>
    </location>
</feature>
<accession>A0A9D2H481</accession>